<evidence type="ECO:0000313" key="2">
    <source>
        <dbReference type="Proteomes" id="UP001062846"/>
    </source>
</evidence>
<evidence type="ECO:0000313" key="1">
    <source>
        <dbReference type="EMBL" id="KAI8533729.1"/>
    </source>
</evidence>
<proteinExistence type="predicted"/>
<comment type="caution">
    <text evidence="1">The sequence shown here is derived from an EMBL/GenBank/DDBJ whole genome shotgun (WGS) entry which is preliminary data.</text>
</comment>
<organism evidence="1 2">
    <name type="scientific">Rhododendron molle</name>
    <name type="common">Chinese azalea</name>
    <name type="synonym">Azalea mollis</name>
    <dbReference type="NCBI Taxonomy" id="49168"/>
    <lineage>
        <taxon>Eukaryota</taxon>
        <taxon>Viridiplantae</taxon>
        <taxon>Streptophyta</taxon>
        <taxon>Embryophyta</taxon>
        <taxon>Tracheophyta</taxon>
        <taxon>Spermatophyta</taxon>
        <taxon>Magnoliopsida</taxon>
        <taxon>eudicotyledons</taxon>
        <taxon>Gunneridae</taxon>
        <taxon>Pentapetalae</taxon>
        <taxon>asterids</taxon>
        <taxon>Ericales</taxon>
        <taxon>Ericaceae</taxon>
        <taxon>Ericoideae</taxon>
        <taxon>Rhodoreae</taxon>
        <taxon>Rhododendron</taxon>
    </lineage>
</organism>
<dbReference type="Proteomes" id="UP001062846">
    <property type="component" value="Chromosome 10"/>
</dbReference>
<sequence>MEEKLGFLKVLNKAFTIPLKNPHFIIFAVITSTPLFCFMFTSETIFQKAFLETAKILSEVPPPLRCFDCFDSPLRCFDCFDSKTLGLVEKLFDRVSVTYLLTVLFCLGILNLLDFLAVTAIVDSSSLIYEGKNTMNLKHMLQRLTKETRIKGPLITSVTVLLLASLIVSGLFSLATYVYIASPYVFFMALFGVLFLALLAKFIEWSAIWNMGIVISVLEEKQGDIALLISSYLSRGNREHGFLFVLVFFIWTIVLRLSCLYLRWLVGGSGMVVLAAYASLVCFGNVMKWVVFVVYFYDCKKRGQEKKNGVAEQSHAIA</sequence>
<gene>
    <name evidence="1" type="ORF">RHMOL_Rhmol10G0031900</name>
</gene>
<reference evidence="1" key="1">
    <citation type="submission" date="2022-02" db="EMBL/GenBank/DDBJ databases">
        <title>Plant Genome Project.</title>
        <authorList>
            <person name="Zhang R.-G."/>
        </authorList>
    </citation>
    <scope>NUCLEOTIDE SEQUENCE</scope>
    <source>
        <strain evidence="1">AT1</strain>
    </source>
</reference>
<protein>
    <submittedName>
        <fullName evidence="1">Uncharacterized protein</fullName>
    </submittedName>
</protein>
<dbReference type="EMBL" id="CM046397">
    <property type="protein sequence ID" value="KAI8533729.1"/>
    <property type="molecule type" value="Genomic_DNA"/>
</dbReference>
<keyword evidence="2" id="KW-1185">Reference proteome</keyword>
<name>A0ACC0LYK1_RHOML</name>
<accession>A0ACC0LYK1</accession>